<evidence type="ECO:0000313" key="1">
    <source>
        <dbReference type="EMBL" id="KAI0510378.1"/>
    </source>
</evidence>
<organism evidence="1 2">
    <name type="scientific">Dendrobium nobile</name>
    <name type="common">Orchid</name>
    <dbReference type="NCBI Taxonomy" id="94219"/>
    <lineage>
        <taxon>Eukaryota</taxon>
        <taxon>Viridiplantae</taxon>
        <taxon>Streptophyta</taxon>
        <taxon>Embryophyta</taxon>
        <taxon>Tracheophyta</taxon>
        <taxon>Spermatophyta</taxon>
        <taxon>Magnoliopsida</taxon>
        <taxon>Liliopsida</taxon>
        <taxon>Asparagales</taxon>
        <taxon>Orchidaceae</taxon>
        <taxon>Epidendroideae</taxon>
        <taxon>Malaxideae</taxon>
        <taxon>Dendrobiinae</taxon>
        <taxon>Dendrobium</taxon>
    </lineage>
</organism>
<dbReference type="AlphaFoldDB" id="A0A8T3BH30"/>
<comment type="caution">
    <text evidence="1">The sequence shown here is derived from an EMBL/GenBank/DDBJ whole genome shotgun (WGS) entry which is preliminary data.</text>
</comment>
<reference evidence="1" key="1">
    <citation type="journal article" date="2022" name="Front. Genet.">
        <title>Chromosome-Scale Assembly of the Dendrobium nobile Genome Provides Insights Into the Molecular Mechanism of the Biosynthesis of the Medicinal Active Ingredient of Dendrobium.</title>
        <authorList>
            <person name="Xu Q."/>
            <person name="Niu S.-C."/>
            <person name="Li K.-L."/>
            <person name="Zheng P.-J."/>
            <person name="Zhang X.-J."/>
            <person name="Jia Y."/>
            <person name="Liu Y."/>
            <person name="Niu Y.-X."/>
            <person name="Yu L.-H."/>
            <person name="Chen D.-F."/>
            <person name="Zhang G.-Q."/>
        </authorList>
    </citation>
    <scope>NUCLEOTIDE SEQUENCE</scope>
    <source>
        <tissue evidence="1">Leaf</tissue>
    </source>
</reference>
<keyword evidence="2" id="KW-1185">Reference proteome</keyword>
<sequence>MKTGTKIINFDVEAVQEIFFGTGYPFDSTLLWRCLAYVPTSNQHQRWST</sequence>
<gene>
    <name evidence="1" type="ORF">KFK09_010979</name>
</gene>
<accession>A0A8T3BH30</accession>
<protein>
    <submittedName>
        <fullName evidence="1">Uncharacterized protein</fullName>
    </submittedName>
</protein>
<dbReference type="EMBL" id="JAGYWB010000009">
    <property type="protein sequence ID" value="KAI0510378.1"/>
    <property type="molecule type" value="Genomic_DNA"/>
</dbReference>
<dbReference type="Proteomes" id="UP000829196">
    <property type="component" value="Unassembled WGS sequence"/>
</dbReference>
<evidence type="ECO:0000313" key="2">
    <source>
        <dbReference type="Proteomes" id="UP000829196"/>
    </source>
</evidence>
<name>A0A8T3BH30_DENNO</name>
<proteinExistence type="predicted"/>